<dbReference type="Proteomes" id="UP000036608">
    <property type="component" value="Chromosome"/>
</dbReference>
<feature type="transmembrane region" description="Helical" evidence="1">
    <location>
        <begin position="264"/>
        <end position="282"/>
    </location>
</feature>
<dbReference type="RefSeq" id="WP_049709347.1">
    <property type="nucleotide sequence ID" value="NZ_CP011507.1"/>
</dbReference>
<evidence type="ECO:0000313" key="3">
    <source>
        <dbReference type="Proteomes" id="UP000036608"/>
    </source>
</evidence>
<keyword evidence="1" id="KW-1133">Transmembrane helix</keyword>
<dbReference type="KEGG" id="ptv:AA957_05835"/>
<feature type="transmembrane region" description="Helical" evidence="1">
    <location>
        <begin position="215"/>
        <end position="231"/>
    </location>
</feature>
<feature type="transmembrane region" description="Helical" evidence="1">
    <location>
        <begin position="192"/>
        <end position="209"/>
    </location>
</feature>
<keyword evidence="1" id="KW-0472">Membrane</keyword>
<organism evidence="2 3">
    <name type="scientific">Pseudomonas trivialis</name>
    <dbReference type="NCBI Taxonomy" id="200450"/>
    <lineage>
        <taxon>Bacteria</taxon>
        <taxon>Pseudomonadati</taxon>
        <taxon>Pseudomonadota</taxon>
        <taxon>Gammaproteobacteria</taxon>
        <taxon>Pseudomonadales</taxon>
        <taxon>Pseudomonadaceae</taxon>
        <taxon>Pseudomonas</taxon>
    </lineage>
</organism>
<evidence type="ECO:0000256" key="1">
    <source>
        <dbReference type="SAM" id="Phobius"/>
    </source>
</evidence>
<gene>
    <name evidence="2" type="ORF">AA957_05835</name>
</gene>
<evidence type="ECO:0008006" key="4">
    <source>
        <dbReference type="Google" id="ProtNLM"/>
    </source>
</evidence>
<feature type="transmembrane region" description="Helical" evidence="1">
    <location>
        <begin position="100"/>
        <end position="118"/>
    </location>
</feature>
<feature type="transmembrane region" description="Helical" evidence="1">
    <location>
        <begin position="130"/>
        <end position="148"/>
    </location>
</feature>
<feature type="transmembrane region" description="Helical" evidence="1">
    <location>
        <begin position="288"/>
        <end position="308"/>
    </location>
</feature>
<feature type="transmembrane region" description="Helical" evidence="1">
    <location>
        <begin position="353"/>
        <end position="372"/>
    </location>
</feature>
<protein>
    <recommendedName>
        <fullName evidence="4">Glycosyltransferase RgtA/B/C/D-like domain-containing protein</fullName>
    </recommendedName>
</protein>
<keyword evidence="1" id="KW-0812">Transmembrane</keyword>
<feature type="transmembrane region" description="Helical" evidence="1">
    <location>
        <begin position="328"/>
        <end position="347"/>
    </location>
</feature>
<reference evidence="3" key="2">
    <citation type="submission" date="2015-05" db="EMBL/GenBank/DDBJ databases">
        <authorList>
            <person name="Swarnkar M.K."/>
            <person name="Vyas P."/>
            <person name="Rahi P."/>
            <person name="Thakur R."/>
            <person name="Thakur N."/>
            <person name="Singh A.K."/>
            <person name="Gulati A."/>
        </authorList>
    </citation>
    <scope>NUCLEOTIDE SEQUENCE [LARGE SCALE GENOMIC DNA]</scope>
    <source>
        <strain evidence="3">745</strain>
    </source>
</reference>
<dbReference type="PATRIC" id="fig|200450.3.peg.1207"/>
<dbReference type="OrthoDB" id="7023200at2"/>
<feature type="transmembrane region" description="Helical" evidence="1">
    <location>
        <begin position="21"/>
        <end position="46"/>
    </location>
</feature>
<reference evidence="2 3" key="1">
    <citation type="journal article" date="2015" name="Genome Announc.">
        <title>Complete Genome Sequence of the Rhizobacterium Pseudomonas trivialis Strain IHBB745 with Multiple Plant Growth-Promoting Activities and Tolerance to Desiccation and Alkalinity.</title>
        <authorList>
            <person name="Gulati A."/>
            <person name="Swarnkar M.K."/>
            <person name="Vyas P."/>
            <person name="Rahi P."/>
            <person name="Thakur R."/>
            <person name="Thakur N."/>
            <person name="Singh A.K."/>
        </authorList>
    </citation>
    <scope>NUCLEOTIDE SEQUENCE [LARGE SCALE GENOMIC DNA]</scope>
    <source>
        <strain evidence="3">745</strain>
    </source>
</reference>
<evidence type="ECO:0000313" key="2">
    <source>
        <dbReference type="EMBL" id="AKS05639.1"/>
    </source>
</evidence>
<sequence>MYSLKALFFDKSWTNIKEKSFQIKLAAFSTNVAIAMTLAIGLVGFLTMGTDLWDGVIVSHAVSLERPDVYHEWFGEAGLFFTPYIYDFIYLFHKAVNYELIAKIFTVFFLILSAREAAKVASKYFEIPRQMRFYTAILFYLSPAWVLYYSNIYLMHSLTLFATLICTRYIIDRKALALCIPLLLLSFQQSSNAPLSISLILLSCVFHHTTAKDRIINFGIIAVITVGFFGLRKLFPTHGLYETYNEIHFKNIVSINNYLSLTKYFVLLYFPSFIAAGLALYFQPNKKTLSVLSVVFLGILFNGVAYIAVNKIPSLSEIGLMHGESLRFTFTSTIFAILLLPAIWQSLSEVPRLRFLTLTVILIHACVINIYAHEGKMKEVLFQRGLVHEIKNLPPLPACAINIQSTGVGTLTNYEYGHILYRVYGETNQLPLGDSRDPAADVKVLYERFTKESYKKKYFMPKQMPKCIVSMNVSTSVGTWGFGKTFTKYLSDDHSAIVAVSISGTDPL</sequence>
<name>A0A0H5A3W6_9PSED</name>
<dbReference type="AlphaFoldDB" id="A0A0H5A3W6"/>
<proteinExistence type="predicted"/>
<accession>A0A0H5A3W6</accession>
<dbReference type="EMBL" id="CP011507">
    <property type="protein sequence ID" value="AKS05639.1"/>
    <property type="molecule type" value="Genomic_DNA"/>
</dbReference>